<keyword evidence="13" id="KW-0808">Transferase</keyword>
<dbReference type="InterPro" id="IPR004413">
    <property type="entry name" value="GatB"/>
</dbReference>
<dbReference type="GO" id="GO:0050567">
    <property type="term" value="F:glutaminyl-tRNA synthase (glutamine-hydrolyzing) activity"/>
    <property type="evidence" value="ECO:0007669"/>
    <property type="project" value="UniProtKB-UniRule"/>
</dbReference>
<dbReference type="InterPro" id="IPR017959">
    <property type="entry name" value="Asn/Gln-tRNA_amidoTrfase_suB/E"/>
</dbReference>
<evidence type="ECO:0000256" key="4">
    <source>
        <dbReference type="ARBA" id="ARBA00022598"/>
    </source>
</evidence>
<dbReference type="OrthoDB" id="9804078at2"/>
<comment type="caution">
    <text evidence="13">The sequence shown here is derived from an EMBL/GenBank/DDBJ whole genome shotgun (WGS) entry which is preliminary data.</text>
</comment>
<dbReference type="InterPro" id="IPR018027">
    <property type="entry name" value="Asn/Gln_amidotransferase"/>
</dbReference>
<dbReference type="InterPro" id="IPR042114">
    <property type="entry name" value="GatB_C_1"/>
</dbReference>
<sequence length="477" mass="53293">MDFETVIGLEVHVQLKTASKIFCSCSTAFGAGPNAHTCPVCLALPGSLPVLNKKAAEMAAKAVLATNCTLNRESRFDRKNYFYPDLPKAYQISQFAMPIGEHGWLDIEVEGRPEKKRIGITRIHMEEDAGKSSHDPFRPVSLVDLNRAGTPLIEVVSEPDMSSPAEAVAYLRQLHAIVRYLDVCDGNMEEGSFRCDANVSLRPKGETKLGTRTELKNLNSFRYIEKAIHYEIKRQESILRSGGKIIQETRLWDSVKNQSFSMRSKEEAHDYRYFPDPDLVPLVLDEDWIEELKKNLPELPEIRKARFMESLGLKGDDAATLTASRELADYFEACLEKCSNVRRCTSWVAVHLLGLLNARGLSIEKTPVSAKALGELLQLLEKGDINDKIAREVFEDMAKSGRPAEVIIREKGLSQVSDSSELEAAVQKVLEENPAEVEAYKGGKTKLMSFFMGKVMKATRGQANPKVVTELLQRMLG</sequence>
<dbReference type="GO" id="GO:0005524">
    <property type="term" value="F:ATP binding"/>
    <property type="evidence" value="ECO:0007669"/>
    <property type="project" value="UniProtKB-KW"/>
</dbReference>
<organism evidence="13 14">
    <name type="scientific">Desulfobotulus alkaliphilus</name>
    <dbReference type="NCBI Taxonomy" id="622671"/>
    <lineage>
        <taxon>Bacteria</taxon>
        <taxon>Pseudomonadati</taxon>
        <taxon>Thermodesulfobacteriota</taxon>
        <taxon>Desulfobacteria</taxon>
        <taxon>Desulfobacterales</taxon>
        <taxon>Desulfobacteraceae</taxon>
        <taxon>Desulfobotulus</taxon>
    </lineage>
</organism>
<dbReference type="EMBL" id="VLLC01000003">
    <property type="protein sequence ID" value="TWI75630.1"/>
    <property type="molecule type" value="Genomic_DNA"/>
</dbReference>
<dbReference type="FunFam" id="1.10.10.410:FF:000001">
    <property type="entry name" value="Aspartyl/glutamyl-tRNA(Asn/Gln) amidotransferase subunit B"/>
    <property type="match status" value="1"/>
</dbReference>
<dbReference type="GO" id="GO:0070681">
    <property type="term" value="P:glutaminyl-tRNAGln biosynthesis via transamidation"/>
    <property type="evidence" value="ECO:0007669"/>
    <property type="project" value="TreeGrafter"/>
</dbReference>
<evidence type="ECO:0000256" key="8">
    <source>
        <dbReference type="ARBA" id="ARBA00024799"/>
    </source>
</evidence>
<evidence type="ECO:0000256" key="5">
    <source>
        <dbReference type="ARBA" id="ARBA00022741"/>
    </source>
</evidence>
<dbReference type="InterPro" id="IPR017958">
    <property type="entry name" value="Gln-tRNA_amidoTrfase_suB_CS"/>
</dbReference>
<dbReference type="GO" id="GO:0050566">
    <property type="term" value="F:asparaginyl-tRNA synthase (glutamine-hydrolyzing) activity"/>
    <property type="evidence" value="ECO:0007669"/>
    <property type="project" value="RHEA"/>
</dbReference>
<dbReference type="Proteomes" id="UP000318307">
    <property type="component" value="Unassembled WGS sequence"/>
</dbReference>
<dbReference type="HAMAP" id="MF_00121">
    <property type="entry name" value="GatB"/>
    <property type="match status" value="1"/>
</dbReference>
<reference evidence="13 14" key="1">
    <citation type="submission" date="2019-07" db="EMBL/GenBank/DDBJ databases">
        <title>Genome sequencing of 100 strains of the haloalkaliphilic chemolithoautotrophic sulfur-oxidizing bacterium Thioalkalivibrio.</title>
        <authorList>
            <person name="Muyzer G."/>
        </authorList>
    </citation>
    <scope>NUCLEOTIDE SEQUENCE [LARGE SCALE GENOMIC DNA]</scope>
    <source>
        <strain evidence="13 14">ASO4-4</strain>
    </source>
</reference>
<dbReference type="PROSITE" id="PS01234">
    <property type="entry name" value="GATB"/>
    <property type="match status" value="1"/>
</dbReference>
<dbReference type="SUPFAM" id="SSF89095">
    <property type="entry name" value="GatB/YqeY motif"/>
    <property type="match status" value="1"/>
</dbReference>
<evidence type="ECO:0000313" key="13">
    <source>
        <dbReference type="EMBL" id="TWI75630.1"/>
    </source>
</evidence>
<dbReference type="InterPro" id="IPR003789">
    <property type="entry name" value="Asn/Gln_tRNA_amidoTrase-B-like"/>
</dbReference>
<protein>
    <recommendedName>
        <fullName evidence="3 11">Aspartyl/glutamyl-tRNA(Asn/Gln) amidotransferase subunit B</fullName>
        <shortName evidence="11">Asp/Glu-ADT subunit B</shortName>
        <ecNumber evidence="11">6.3.5.-</ecNumber>
    </recommendedName>
</protein>
<comment type="subunit">
    <text evidence="2 11">Heterotrimer of A, B and C subunits.</text>
</comment>
<dbReference type="PANTHER" id="PTHR11659">
    <property type="entry name" value="GLUTAMYL-TRNA GLN AMIDOTRANSFERASE SUBUNIT B MITOCHONDRIAL AND PROKARYOTIC PET112-RELATED"/>
    <property type="match status" value="1"/>
</dbReference>
<keyword evidence="6 11" id="KW-0067">ATP-binding</keyword>
<evidence type="ECO:0000256" key="11">
    <source>
        <dbReference type="HAMAP-Rule" id="MF_00121"/>
    </source>
</evidence>
<evidence type="ECO:0000256" key="6">
    <source>
        <dbReference type="ARBA" id="ARBA00022840"/>
    </source>
</evidence>
<proteinExistence type="inferred from homology"/>
<dbReference type="Pfam" id="PF02934">
    <property type="entry name" value="GatB_N"/>
    <property type="match status" value="1"/>
</dbReference>
<dbReference type="NCBIfam" id="TIGR00133">
    <property type="entry name" value="gatB"/>
    <property type="match status" value="1"/>
</dbReference>
<dbReference type="GO" id="GO:0006412">
    <property type="term" value="P:translation"/>
    <property type="evidence" value="ECO:0007669"/>
    <property type="project" value="UniProtKB-UniRule"/>
</dbReference>
<dbReference type="SUPFAM" id="SSF55931">
    <property type="entry name" value="Glutamine synthetase/guanido kinase"/>
    <property type="match status" value="1"/>
</dbReference>
<feature type="domain" description="Asn/Gln amidotransferase" evidence="12">
    <location>
        <begin position="329"/>
        <end position="476"/>
    </location>
</feature>
<dbReference type="GO" id="GO:0016740">
    <property type="term" value="F:transferase activity"/>
    <property type="evidence" value="ECO:0007669"/>
    <property type="project" value="UniProtKB-KW"/>
</dbReference>
<comment type="catalytic activity">
    <reaction evidence="9 11">
        <text>L-aspartyl-tRNA(Asn) + L-glutamine + ATP + H2O = L-asparaginyl-tRNA(Asn) + L-glutamate + ADP + phosphate + 2 H(+)</text>
        <dbReference type="Rhea" id="RHEA:14513"/>
        <dbReference type="Rhea" id="RHEA-COMP:9674"/>
        <dbReference type="Rhea" id="RHEA-COMP:9677"/>
        <dbReference type="ChEBI" id="CHEBI:15377"/>
        <dbReference type="ChEBI" id="CHEBI:15378"/>
        <dbReference type="ChEBI" id="CHEBI:29985"/>
        <dbReference type="ChEBI" id="CHEBI:30616"/>
        <dbReference type="ChEBI" id="CHEBI:43474"/>
        <dbReference type="ChEBI" id="CHEBI:58359"/>
        <dbReference type="ChEBI" id="CHEBI:78515"/>
        <dbReference type="ChEBI" id="CHEBI:78516"/>
        <dbReference type="ChEBI" id="CHEBI:456216"/>
    </reaction>
</comment>
<evidence type="ECO:0000256" key="1">
    <source>
        <dbReference type="ARBA" id="ARBA00005306"/>
    </source>
</evidence>
<evidence type="ECO:0000256" key="2">
    <source>
        <dbReference type="ARBA" id="ARBA00011123"/>
    </source>
</evidence>
<keyword evidence="14" id="KW-1185">Reference proteome</keyword>
<dbReference type="AlphaFoldDB" id="A0A562S4L2"/>
<keyword evidence="7 11" id="KW-0648">Protein biosynthesis</keyword>
<comment type="catalytic activity">
    <reaction evidence="10 11">
        <text>L-glutamyl-tRNA(Gln) + L-glutamine + ATP + H2O = L-glutaminyl-tRNA(Gln) + L-glutamate + ADP + phosphate + H(+)</text>
        <dbReference type="Rhea" id="RHEA:17521"/>
        <dbReference type="Rhea" id="RHEA-COMP:9681"/>
        <dbReference type="Rhea" id="RHEA-COMP:9684"/>
        <dbReference type="ChEBI" id="CHEBI:15377"/>
        <dbReference type="ChEBI" id="CHEBI:15378"/>
        <dbReference type="ChEBI" id="CHEBI:29985"/>
        <dbReference type="ChEBI" id="CHEBI:30616"/>
        <dbReference type="ChEBI" id="CHEBI:43474"/>
        <dbReference type="ChEBI" id="CHEBI:58359"/>
        <dbReference type="ChEBI" id="CHEBI:78520"/>
        <dbReference type="ChEBI" id="CHEBI:78521"/>
        <dbReference type="ChEBI" id="CHEBI:456216"/>
    </reaction>
</comment>
<gene>
    <name evidence="11" type="primary">gatB</name>
    <name evidence="13" type="ORF">LZ24_00681</name>
</gene>
<evidence type="ECO:0000256" key="7">
    <source>
        <dbReference type="ARBA" id="ARBA00022917"/>
    </source>
</evidence>
<dbReference type="InterPro" id="IPR014746">
    <property type="entry name" value="Gln_synth/guanido_kin_cat_dom"/>
</dbReference>
<dbReference type="NCBIfam" id="NF004012">
    <property type="entry name" value="PRK05477.1-2"/>
    <property type="match status" value="1"/>
</dbReference>
<dbReference type="NCBIfam" id="NF004014">
    <property type="entry name" value="PRK05477.1-4"/>
    <property type="match status" value="1"/>
</dbReference>
<dbReference type="InterPro" id="IPR006075">
    <property type="entry name" value="Asn/Gln-tRNA_Trfase_suB/E_cat"/>
</dbReference>
<accession>A0A562S4L2</accession>
<comment type="similarity">
    <text evidence="1 11">Belongs to the GatB/GatE family. GatB subfamily.</text>
</comment>
<dbReference type="Gene3D" id="1.10.10.410">
    <property type="match status" value="1"/>
</dbReference>
<dbReference type="Pfam" id="PF02637">
    <property type="entry name" value="GatB_Yqey"/>
    <property type="match status" value="1"/>
</dbReference>
<dbReference type="Gene3D" id="1.10.150.380">
    <property type="entry name" value="GatB domain, N-terminal subdomain"/>
    <property type="match status" value="1"/>
</dbReference>
<dbReference type="InterPro" id="IPR023168">
    <property type="entry name" value="GatB_Yqey_C_2"/>
</dbReference>
<evidence type="ECO:0000256" key="10">
    <source>
        <dbReference type="ARBA" id="ARBA00047913"/>
    </source>
</evidence>
<keyword evidence="5 11" id="KW-0547">Nucleotide-binding</keyword>
<evidence type="ECO:0000259" key="12">
    <source>
        <dbReference type="SMART" id="SM00845"/>
    </source>
</evidence>
<evidence type="ECO:0000256" key="9">
    <source>
        <dbReference type="ARBA" id="ARBA00047380"/>
    </source>
</evidence>
<evidence type="ECO:0000256" key="3">
    <source>
        <dbReference type="ARBA" id="ARBA00016923"/>
    </source>
</evidence>
<name>A0A562S4L2_9BACT</name>
<dbReference type="PANTHER" id="PTHR11659:SF0">
    <property type="entry name" value="GLUTAMYL-TRNA(GLN) AMIDOTRANSFERASE SUBUNIT B, MITOCHONDRIAL"/>
    <property type="match status" value="1"/>
</dbReference>
<dbReference type="EC" id="6.3.5.-" evidence="11"/>
<keyword evidence="4 11" id="KW-0436">Ligase</keyword>
<comment type="function">
    <text evidence="8 11">Allows the formation of correctly charged Asn-tRNA(Asn) or Gln-tRNA(Gln) through the transamidation of misacylated Asp-tRNA(Asn) or Glu-tRNA(Gln) in organisms which lack either or both of asparaginyl-tRNA or glutaminyl-tRNA synthetases. The reaction takes place in the presence of glutamine and ATP through an activated phospho-Asp-tRNA(Asn) or phospho-Glu-tRNA(Gln).</text>
</comment>
<evidence type="ECO:0000313" key="14">
    <source>
        <dbReference type="Proteomes" id="UP000318307"/>
    </source>
</evidence>
<dbReference type="RefSeq" id="WP_144682333.1">
    <property type="nucleotide sequence ID" value="NZ_VLLC01000003.1"/>
</dbReference>
<dbReference type="SMART" id="SM00845">
    <property type="entry name" value="GatB_Yqey"/>
    <property type="match status" value="1"/>
</dbReference>